<reference evidence="3" key="2">
    <citation type="submission" date="2015-01" db="EMBL/GenBank/DDBJ databases">
        <title>Evolutionary Origins and Diversification of the Mycorrhizal Mutualists.</title>
        <authorList>
            <consortium name="DOE Joint Genome Institute"/>
            <consortium name="Mycorrhizal Genomics Consortium"/>
            <person name="Kohler A."/>
            <person name="Kuo A."/>
            <person name="Nagy L.G."/>
            <person name="Floudas D."/>
            <person name="Copeland A."/>
            <person name="Barry K.W."/>
            <person name="Cichocki N."/>
            <person name="Veneault-Fourrey C."/>
            <person name="LaButti K."/>
            <person name="Lindquist E.A."/>
            <person name="Lipzen A."/>
            <person name="Lundell T."/>
            <person name="Morin E."/>
            <person name="Murat C."/>
            <person name="Riley R."/>
            <person name="Ohm R."/>
            <person name="Sun H."/>
            <person name="Tunlid A."/>
            <person name="Henrissat B."/>
            <person name="Grigoriev I.V."/>
            <person name="Hibbett D.S."/>
            <person name="Martin F."/>
        </authorList>
    </citation>
    <scope>NUCLEOTIDE SEQUENCE [LARGE SCALE GENOMIC DNA]</scope>
    <source>
        <strain evidence="3">F 1598</strain>
    </source>
</reference>
<evidence type="ECO:0000259" key="1">
    <source>
        <dbReference type="Pfam" id="PF13468"/>
    </source>
</evidence>
<dbReference type="InterPro" id="IPR029068">
    <property type="entry name" value="Glyas_Bleomycin-R_OHBP_Dase"/>
</dbReference>
<dbReference type="SUPFAM" id="SSF54593">
    <property type="entry name" value="Glyoxalase/Bleomycin resistance protein/Dihydroxybiphenyl dioxygenase"/>
    <property type="match status" value="1"/>
</dbReference>
<dbReference type="Proteomes" id="UP000054166">
    <property type="component" value="Unassembled WGS sequence"/>
</dbReference>
<name>A0A0C3B4R1_PILCF</name>
<evidence type="ECO:0000313" key="3">
    <source>
        <dbReference type="Proteomes" id="UP000054166"/>
    </source>
</evidence>
<dbReference type="AlphaFoldDB" id="A0A0C3B4R1"/>
<dbReference type="HOGENOM" id="CLU_1723118_0_0_1"/>
<proteinExistence type="predicted"/>
<dbReference type="OrthoDB" id="408973at2759"/>
<keyword evidence="3" id="KW-1185">Reference proteome</keyword>
<dbReference type="EMBL" id="KN833144">
    <property type="protein sequence ID" value="KIM72282.1"/>
    <property type="molecule type" value="Genomic_DNA"/>
</dbReference>
<reference evidence="2 3" key="1">
    <citation type="submission" date="2014-04" db="EMBL/GenBank/DDBJ databases">
        <authorList>
            <consortium name="DOE Joint Genome Institute"/>
            <person name="Kuo A."/>
            <person name="Tarkka M."/>
            <person name="Buscot F."/>
            <person name="Kohler A."/>
            <person name="Nagy L.G."/>
            <person name="Floudas D."/>
            <person name="Copeland A."/>
            <person name="Barry K.W."/>
            <person name="Cichocki N."/>
            <person name="Veneault-Fourrey C."/>
            <person name="LaButti K."/>
            <person name="Lindquist E.A."/>
            <person name="Lipzen A."/>
            <person name="Lundell T."/>
            <person name="Morin E."/>
            <person name="Murat C."/>
            <person name="Sun H."/>
            <person name="Tunlid A."/>
            <person name="Henrissat B."/>
            <person name="Grigoriev I.V."/>
            <person name="Hibbett D.S."/>
            <person name="Martin F."/>
            <person name="Nordberg H.P."/>
            <person name="Cantor M.N."/>
            <person name="Hua S.X."/>
        </authorList>
    </citation>
    <scope>NUCLEOTIDE SEQUENCE [LARGE SCALE GENOMIC DNA]</scope>
    <source>
        <strain evidence="2 3">F 1598</strain>
    </source>
</reference>
<dbReference type="PANTHER" id="PTHR40265:SF1">
    <property type="entry name" value="GLYOXALASE-LIKE DOMAIN-CONTAINING PROTEIN"/>
    <property type="match status" value="1"/>
</dbReference>
<protein>
    <recommendedName>
        <fullName evidence="1">Glyoxalase-like domain-containing protein</fullName>
    </recommendedName>
</protein>
<dbReference type="PANTHER" id="PTHR40265">
    <property type="entry name" value="BLL2707 PROTEIN"/>
    <property type="match status" value="1"/>
</dbReference>
<dbReference type="Pfam" id="PF13468">
    <property type="entry name" value="Glyoxalase_3"/>
    <property type="match status" value="1"/>
</dbReference>
<dbReference type="InterPro" id="IPR025870">
    <property type="entry name" value="Glyoxalase-like_dom"/>
</dbReference>
<accession>A0A0C3B4R1</accession>
<organism evidence="2 3">
    <name type="scientific">Piloderma croceum (strain F 1598)</name>
    <dbReference type="NCBI Taxonomy" id="765440"/>
    <lineage>
        <taxon>Eukaryota</taxon>
        <taxon>Fungi</taxon>
        <taxon>Dikarya</taxon>
        <taxon>Basidiomycota</taxon>
        <taxon>Agaricomycotina</taxon>
        <taxon>Agaricomycetes</taxon>
        <taxon>Agaricomycetidae</taxon>
        <taxon>Atheliales</taxon>
        <taxon>Atheliaceae</taxon>
        <taxon>Piloderma</taxon>
    </lineage>
</organism>
<dbReference type="InParanoid" id="A0A0C3B4R1"/>
<evidence type="ECO:0000313" key="2">
    <source>
        <dbReference type="EMBL" id="KIM72282.1"/>
    </source>
</evidence>
<feature type="domain" description="Glyoxalase-like" evidence="1">
    <location>
        <begin position="2"/>
        <end position="72"/>
    </location>
</feature>
<sequence>MKGGRERPDGKVLEWVISGPGPELERGTVPFFCGDVTPRYWRVPFDPPSNTQHPSTALGIAHVRVLVDEKDIATLSNQLTSIINSQPITATETETAWVLNTPSTLSSTSGYKSLQLIVSTPKQDDEHKALKERGPGVYEVALRVDKDHGSGSVSTPYGKIVWHPE</sequence>
<gene>
    <name evidence="2" type="ORF">PILCRDRAFT_743071</name>
</gene>